<dbReference type="AlphaFoldDB" id="A0A426ZC45"/>
<organism evidence="3 4">
    <name type="scientific">Ensete ventricosum</name>
    <name type="common">Abyssinian banana</name>
    <name type="synonym">Musa ensete</name>
    <dbReference type="NCBI Taxonomy" id="4639"/>
    <lineage>
        <taxon>Eukaryota</taxon>
        <taxon>Viridiplantae</taxon>
        <taxon>Streptophyta</taxon>
        <taxon>Embryophyta</taxon>
        <taxon>Tracheophyta</taxon>
        <taxon>Spermatophyta</taxon>
        <taxon>Magnoliopsida</taxon>
        <taxon>Liliopsida</taxon>
        <taxon>Zingiberales</taxon>
        <taxon>Musaceae</taxon>
        <taxon>Ensete</taxon>
    </lineage>
</organism>
<evidence type="ECO:0000256" key="2">
    <source>
        <dbReference type="SAM" id="Phobius"/>
    </source>
</evidence>
<dbReference type="Proteomes" id="UP000287651">
    <property type="component" value="Unassembled WGS sequence"/>
</dbReference>
<evidence type="ECO:0000313" key="4">
    <source>
        <dbReference type="Proteomes" id="UP000287651"/>
    </source>
</evidence>
<keyword evidence="2" id="KW-0812">Transmembrane</keyword>
<keyword evidence="2" id="KW-0472">Membrane</keyword>
<feature type="transmembrane region" description="Helical" evidence="2">
    <location>
        <begin position="179"/>
        <end position="205"/>
    </location>
</feature>
<keyword evidence="2" id="KW-1133">Transmembrane helix</keyword>
<sequence>MPRTGAQDSDNDEPISMKSMDYPRVALRPGVTRERWTKIAVEQFEAMLHIRKESCEGLNHTKPHPRCCLPPVPPCHCRRLALGSAQLAVARPSPLPPLPLLPSVDRLCCSCALLYGSRAILNLARQPLLTQLHQRSVAAAHSRIAASPLPQPSAVAAATRGCGRCRQQLQCHQLPQTSIVVALFLPPLLATALIAPFALLTLPAYGSNAVVYAPSSDAQPSLPSLFLFLPCRRLLAAAAAVSPASLALSRAFLPLHLHHCRCKLSDPALPNLFLATAAIAGHNRCPSPISSSASSVAIAASPHCCHMSPVAAASSLAAAALAAATVSNRALAAAPPCCHRCNSLLPLLPPPSPTSFSIYW</sequence>
<feature type="region of interest" description="Disordered" evidence="1">
    <location>
        <begin position="1"/>
        <end position="20"/>
    </location>
</feature>
<gene>
    <name evidence="3" type="ORF">B296_00027760</name>
</gene>
<reference evidence="3 4" key="1">
    <citation type="journal article" date="2014" name="Agronomy (Basel)">
        <title>A Draft Genome Sequence for Ensete ventricosum, the Drought-Tolerant Tree Against Hunger.</title>
        <authorList>
            <person name="Harrison J."/>
            <person name="Moore K.A."/>
            <person name="Paszkiewicz K."/>
            <person name="Jones T."/>
            <person name="Grant M."/>
            <person name="Ambacheew D."/>
            <person name="Muzemil S."/>
            <person name="Studholme D.J."/>
        </authorList>
    </citation>
    <scope>NUCLEOTIDE SEQUENCE [LARGE SCALE GENOMIC DNA]</scope>
</reference>
<proteinExistence type="predicted"/>
<evidence type="ECO:0000256" key="1">
    <source>
        <dbReference type="SAM" id="MobiDB-lite"/>
    </source>
</evidence>
<name>A0A426ZC45_ENSVE</name>
<protein>
    <submittedName>
        <fullName evidence="3">Uncharacterized protein</fullName>
    </submittedName>
</protein>
<dbReference type="EMBL" id="AMZH03007345">
    <property type="protein sequence ID" value="RRT61551.1"/>
    <property type="molecule type" value="Genomic_DNA"/>
</dbReference>
<accession>A0A426ZC45</accession>
<evidence type="ECO:0000313" key="3">
    <source>
        <dbReference type="EMBL" id="RRT61551.1"/>
    </source>
</evidence>
<comment type="caution">
    <text evidence="3">The sequence shown here is derived from an EMBL/GenBank/DDBJ whole genome shotgun (WGS) entry which is preliminary data.</text>
</comment>